<comment type="similarity">
    <text evidence="2">Belongs to the TspO/BZRP family.</text>
</comment>
<feature type="transmembrane region" description="Helical" evidence="6">
    <location>
        <begin position="126"/>
        <end position="149"/>
    </location>
</feature>
<evidence type="ECO:0000313" key="8">
    <source>
        <dbReference type="Proteomes" id="UP000294664"/>
    </source>
</evidence>
<keyword evidence="4 6" id="KW-1133">Transmembrane helix</keyword>
<evidence type="ECO:0000313" key="7">
    <source>
        <dbReference type="EMBL" id="TCT05679.1"/>
    </source>
</evidence>
<dbReference type="Pfam" id="PF03073">
    <property type="entry name" value="TspO_MBR"/>
    <property type="match status" value="1"/>
</dbReference>
<keyword evidence="3 6" id="KW-0812">Transmembrane</keyword>
<reference evidence="7 8" key="1">
    <citation type="submission" date="2019-03" db="EMBL/GenBank/DDBJ databases">
        <title>Genomic Encyclopedia of Type Strains, Phase IV (KMG-IV): sequencing the most valuable type-strain genomes for metagenomic binning, comparative biology and taxonomic classification.</title>
        <authorList>
            <person name="Goeker M."/>
        </authorList>
    </citation>
    <scope>NUCLEOTIDE SEQUENCE [LARGE SCALE GENOMIC DNA]</scope>
    <source>
        <strain evidence="7 8">DSM 9035</strain>
    </source>
</reference>
<gene>
    <name evidence="7" type="ORF">EDC64_104237</name>
</gene>
<dbReference type="OrthoDB" id="9795496at2"/>
<dbReference type="InterPro" id="IPR038330">
    <property type="entry name" value="TspO/MBR-related_sf"/>
</dbReference>
<dbReference type="EMBL" id="SMAI01000004">
    <property type="protein sequence ID" value="TCT05679.1"/>
    <property type="molecule type" value="Genomic_DNA"/>
</dbReference>
<dbReference type="FunFam" id="1.20.1260.100:FF:000001">
    <property type="entry name" value="translocator protein 2"/>
    <property type="match status" value="1"/>
</dbReference>
<feature type="transmembrane region" description="Helical" evidence="6">
    <location>
        <begin position="44"/>
        <end position="62"/>
    </location>
</feature>
<accession>A0A4R3M0J3</accession>
<name>A0A4R3M0J3_9HYPH</name>
<dbReference type="InterPro" id="IPR004307">
    <property type="entry name" value="TspO_MBR"/>
</dbReference>
<sequence>MNRYVSLVLFLVLVLGCGLAIGGLTVTGGWYADLAKPAFTPPPWVFGPAWTAIYVLIALAGWRVWQRDRSGWPMRLWAGQMALNFLWTPVYFGAHQIGLALLVILLLLAAILAFIAAAWRRDRVAAWLFLPYAAWVTFASVLNGAIWVLN</sequence>
<dbReference type="Gene3D" id="1.20.1260.100">
    <property type="entry name" value="TspO/MBR protein"/>
    <property type="match status" value="1"/>
</dbReference>
<comment type="subcellular location">
    <subcellularLocation>
        <location evidence="1">Membrane</location>
        <topology evidence="1">Multi-pass membrane protein</topology>
    </subcellularLocation>
</comment>
<evidence type="ECO:0000256" key="5">
    <source>
        <dbReference type="ARBA" id="ARBA00023136"/>
    </source>
</evidence>
<dbReference type="PROSITE" id="PS51257">
    <property type="entry name" value="PROKAR_LIPOPROTEIN"/>
    <property type="match status" value="1"/>
</dbReference>
<dbReference type="CDD" id="cd15904">
    <property type="entry name" value="TSPO_MBR"/>
    <property type="match status" value="1"/>
</dbReference>
<dbReference type="PIRSF" id="PIRSF005859">
    <property type="entry name" value="PBR"/>
    <property type="match status" value="1"/>
</dbReference>
<comment type="caution">
    <text evidence="7">The sequence shown here is derived from an EMBL/GenBank/DDBJ whole genome shotgun (WGS) entry which is preliminary data.</text>
</comment>
<dbReference type="RefSeq" id="WP_132031007.1">
    <property type="nucleotide sequence ID" value="NZ_SMAI01000004.1"/>
</dbReference>
<keyword evidence="5 6" id="KW-0472">Membrane</keyword>
<proteinExistence type="inferred from homology"/>
<protein>
    <submittedName>
        <fullName evidence="7">TspO/MBR related protein</fullName>
    </submittedName>
</protein>
<dbReference type="Proteomes" id="UP000294664">
    <property type="component" value="Unassembled WGS sequence"/>
</dbReference>
<evidence type="ECO:0000256" key="3">
    <source>
        <dbReference type="ARBA" id="ARBA00022692"/>
    </source>
</evidence>
<feature type="transmembrane region" description="Helical" evidence="6">
    <location>
        <begin position="74"/>
        <end position="92"/>
    </location>
</feature>
<dbReference type="AlphaFoldDB" id="A0A4R3M0J3"/>
<dbReference type="PANTHER" id="PTHR10057">
    <property type="entry name" value="PERIPHERAL-TYPE BENZODIAZEPINE RECEPTOR"/>
    <property type="match status" value="1"/>
</dbReference>
<dbReference type="GO" id="GO:0016020">
    <property type="term" value="C:membrane"/>
    <property type="evidence" value="ECO:0007669"/>
    <property type="project" value="UniProtKB-SubCell"/>
</dbReference>
<feature type="transmembrane region" description="Helical" evidence="6">
    <location>
        <begin position="98"/>
        <end position="119"/>
    </location>
</feature>
<evidence type="ECO:0000256" key="4">
    <source>
        <dbReference type="ARBA" id="ARBA00022989"/>
    </source>
</evidence>
<dbReference type="PANTHER" id="PTHR10057:SF0">
    <property type="entry name" value="TRANSLOCATOR PROTEIN"/>
    <property type="match status" value="1"/>
</dbReference>
<organism evidence="7 8">
    <name type="scientific">Aquabacter spiritensis</name>
    <dbReference type="NCBI Taxonomy" id="933073"/>
    <lineage>
        <taxon>Bacteria</taxon>
        <taxon>Pseudomonadati</taxon>
        <taxon>Pseudomonadota</taxon>
        <taxon>Alphaproteobacteria</taxon>
        <taxon>Hyphomicrobiales</taxon>
        <taxon>Xanthobacteraceae</taxon>
        <taxon>Aquabacter</taxon>
    </lineage>
</organism>
<evidence type="ECO:0000256" key="6">
    <source>
        <dbReference type="SAM" id="Phobius"/>
    </source>
</evidence>
<evidence type="ECO:0000256" key="2">
    <source>
        <dbReference type="ARBA" id="ARBA00007524"/>
    </source>
</evidence>
<dbReference type="GO" id="GO:0033013">
    <property type="term" value="P:tetrapyrrole metabolic process"/>
    <property type="evidence" value="ECO:0007669"/>
    <property type="project" value="UniProtKB-ARBA"/>
</dbReference>
<evidence type="ECO:0000256" key="1">
    <source>
        <dbReference type="ARBA" id="ARBA00004141"/>
    </source>
</evidence>
<keyword evidence="8" id="KW-1185">Reference proteome</keyword>